<dbReference type="InterPro" id="IPR010559">
    <property type="entry name" value="Sig_transdc_His_kin_internal"/>
</dbReference>
<keyword evidence="1" id="KW-0812">Transmembrane</keyword>
<feature type="transmembrane region" description="Helical" evidence="1">
    <location>
        <begin position="110"/>
        <end position="128"/>
    </location>
</feature>
<evidence type="ECO:0000256" key="1">
    <source>
        <dbReference type="SAM" id="Phobius"/>
    </source>
</evidence>
<dbReference type="GO" id="GO:0004673">
    <property type="term" value="F:protein histidine kinase activity"/>
    <property type="evidence" value="ECO:0007669"/>
    <property type="project" value="UniProtKB-EC"/>
</dbReference>
<dbReference type="RefSeq" id="WP_290280897.1">
    <property type="nucleotide sequence ID" value="NZ_JAUFQI010000001.1"/>
</dbReference>
<sequence>MRKKHFLLPDLCQTTSLLLIILVTELGVLTWELLSTGFNWSRMGYRSLIIQWMVLLSASVLCKIRPWLSNVSVATGWFTAFSVSVIISTCILFAGQIVIGGWSRLDYWQLAQHIMAIAMITAMVLRYFQLRQHLIVQNKAELNSRLNALQSRIKPHFLFNSLNTIAELIATKPDAAESAVLNLSSLFRANLKEVESLCDIQQEIELIEGYLNIEQWRLGERLTIQWQRPAELQPWQVPVLSIQPIVENAIMHGIAASESGGTLTIAISQTEKLLTVSVTNTVAKNSVYQAGQGVALDNIRHRLSVIYGEGSKLTIDASDEQYQVVMVFPALNERVQ</sequence>
<keyword evidence="3" id="KW-0808">Transferase</keyword>
<accession>A0ABV7WLH6</accession>
<comment type="caution">
    <text evidence="3">The sequence shown here is derived from an EMBL/GenBank/DDBJ whole genome shotgun (WGS) entry which is preliminary data.</text>
</comment>
<keyword evidence="1" id="KW-1133">Transmembrane helix</keyword>
<name>A0ABV7WLH6_9GAMM</name>
<dbReference type="Pfam" id="PF06580">
    <property type="entry name" value="His_kinase"/>
    <property type="match status" value="1"/>
</dbReference>
<reference evidence="4" key="1">
    <citation type="journal article" date="2019" name="Int. J. Syst. Evol. Microbiol.">
        <title>The Global Catalogue of Microorganisms (GCM) 10K type strain sequencing project: providing services to taxonomists for standard genome sequencing and annotation.</title>
        <authorList>
            <consortium name="The Broad Institute Genomics Platform"/>
            <consortium name="The Broad Institute Genome Sequencing Center for Infectious Disease"/>
            <person name="Wu L."/>
            <person name="Ma J."/>
        </authorList>
    </citation>
    <scope>NUCLEOTIDE SEQUENCE [LARGE SCALE GENOMIC DNA]</scope>
    <source>
        <strain evidence="4">CECT 8288</strain>
    </source>
</reference>
<proteinExistence type="predicted"/>
<feature type="transmembrane region" description="Helical" evidence="1">
    <location>
        <begin position="74"/>
        <end position="98"/>
    </location>
</feature>
<dbReference type="SUPFAM" id="SSF55874">
    <property type="entry name" value="ATPase domain of HSP90 chaperone/DNA topoisomerase II/histidine kinase"/>
    <property type="match status" value="1"/>
</dbReference>
<dbReference type="Proteomes" id="UP001595710">
    <property type="component" value="Unassembled WGS sequence"/>
</dbReference>
<dbReference type="Gene3D" id="3.30.565.10">
    <property type="entry name" value="Histidine kinase-like ATPase, C-terminal domain"/>
    <property type="match status" value="1"/>
</dbReference>
<evidence type="ECO:0000259" key="2">
    <source>
        <dbReference type="Pfam" id="PF06580"/>
    </source>
</evidence>
<gene>
    <name evidence="3" type="ORF">ACFOND_00890</name>
</gene>
<keyword evidence="4" id="KW-1185">Reference proteome</keyword>
<dbReference type="EC" id="2.7.13.3" evidence="3"/>
<organism evidence="3 4">
    <name type="scientific">Reinekea marina</name>
    <dbReference type="NCBI Taxonomy" id="1310421"/>
    <lineage>
        <taxon>Bacteria</taxon>
        <taxon>Pseudomonadati</taxon>
        <taxon>Pseudomonadota</taxon>
        <taxon>Gammaproteobacteria</taxon>
        <taxon>Oceanospirillales</taxon>
        <taxon>Saccharospirillaceae</taxon>
        <taxon>Reinekea</taxon>
    </lineage>
</organism>
<feature type="transmembrane region" description="Helical" evidence="1">
    <location>
        <begin position="43"/>
        <end position="62"/>
    </location>
</feature>
<dbReference type="PANTHER" id="PTHR34220">
    <property type="entry name" value="SENSOR HISTIDINE KINASE YPDA"/>
    <property type="match status" value="1"/>
</dbReference>
<dbReference type="EMBL" id="JBHRYN010000003">
    <property type="protein sequence ID" value="MFC3700178.1"/>
    <property type="molecule type" value="Genomic_DNA"/>
</dbReference>
<dbReference type="InterPro" id="IPR050640">
    <property type="entry name" value="Bact_2-comp_sensor_kinase"/>
</dbReference>
<dbReference type="PANTHER" id="PTHR34220:SF7">
    <property type="entry name" value="SENSOR HISTIDINE KINASE YPDA"/>
    <property type="match status" value="1"/>
</dbReference>
<feature type="transmembrane region" description="Helical" evidence="1">
    <location>
        <begin position="12"/>
        <end position="31"/>
    </location>
</feature>
<dbReference type="InterPro" id="IPR036890">
    <property type="entry name" value="HATPase_C_sf"/>
</dbReference>
<evidence type="ECO:0000313" key="3">
    <source>
        <dbReference type="EMBL" id="MFC3700178.1"/>
    </source>
</evidence>
<keyword evidence="3" id="KW-0418">Kinase</keyword>
<protein>
    <submittedName>
        <fullName evidence="3">Sensor histidine kinase</fullName>
        <ecNumber evidence="3">2.7.13.3</ecNumber>
    </submittedName>
</protein>
<keyword evidence="1" id="KW-0472">Membrane</keyword>
<feature type="domain" description="Signal transduction histidine kinase internal region" evidence="2">
    <location>
        <begin position="145"/>
        <end position="222"/>
    </location>
</feature>
<evidence type="ECO:0000313" key="4">
    <source>
        <dbReference type="Proteomes" id="UP001595710"/>
    </source>
</evidence>